<accession>C4J922</accession>
<proteinExistence type="evidence at transcript level"/>
<evidence type="ECO:0000313" key="1">
    <source>
        <dbReference type="EMBL" id="ACR37672.1"/>
    </source>
</evidence>
<protein>
    <submittedName>
        <fullName evidence="1">Uncharacterized protein</fullName>
    </submittedName>
</protein>
<sequence length="132" mass="14043">MLDGMPNREVIASCVGESSFSSFSVCVALPEPRCHLPTACPCPLDVLVALVNPASILVVDIVLAGGQSSRRPLPHWIRVLARARANVLDHTSPARSILNLVVVPCVIKKTQESGEDKVSGVIFTKCSTQGLN</sequence>
<organism evidence="1">
    <name type="scientific">Zea mays</name>
    <name type="common">Maize</name>
    <dbReference type="NCBI Taxonomy" id="4577"/>
    <lineage>
        <taxon>Eukaryota</taxon>
        <taxon>Viridiplantae</taxon>
        <taxon>Streptophyta</taxon>
        <taxon>Embryophyta</taxon>
        <taxon>Tracheophyta</taxon>
        <taxon>Spermatophyta</taxon>
        <taxon>Magnoliopsida</taxon>
        <taxon>Liliopsida</taxon>
        <taxon>Poales</taxon>
        <taxon>Poaceae</taxon>
        <taxon>PACMAD clade</taxon>
        <taxon>Panicoideae</taxon>
        <taxon>Andropogonodae</taxon>
        <taxon>Andropogoneae</taxon>
        <taxon>Tripsacinae</taxon>
        <taxon>Zea</taxon>
    </lineage>
</organism>
<dbReference type="EMBL" id="BT087319">
    <property type="protein sequence ID" value="ACR37672.1"/>
    <property type="molecule type" value="mRNA"/>
</dbReference>
<dbReference type="AlphaFoldDB" id="C4J922"/>
<name>C4J922_MAIZE</name>
<reference evidence="1" key="1">
    <citation type="journal article" date="2009" name="PLoS Genet.">
        <title>Sequencing, mapping, and analysis of 27,455 maize full-length cDNAs.</title>
        <authorList>
            <person name="Soderlund C."/>
            <person name="Descour A."/>
            <person name="Kudrna D."/>
            <person name="Bomhoff M."/>
            <person name="Boyd L."/>
            <person name="Currie J."/>
            <person name="Angelova A."/>
            <person name="Collura K."/>
            <person name="Wissotski M."/>
            <person name="Ashley E."/>
            <person name="Morrow D."/>
            <person name="Fernandes J."/>
            <person name="Walbot V."/>
            <person name="Yu Y."/>
        </authorList>
    </citation>
    <scope>NUCLEOTIDE SEQUENCE</scope>
    <source>
        <strain evidence="1">B73</strain>
    </source>
</reference>